<dbReference type="EMBL" id="KZ678840">
    <property type="protein sequence ID" value="PSR74699.1"/>
    <property type="molecule type" value="Genomic_DNA"/>
</dbReference>
<proteinExistence type="predicted"/>
<gene>
    <name evidence="2" type="ORF">BD289DRAFT_212046</name>
</gene>
<evidence type="ECO:0000313" key="2">
    <source>
        <dbReference type="EMBL" id="PSR74699.1"/>
    </source>
</evidence>
<organism evidence="2 3">
    <name type="scientific">Coniella lustricola</name>
    <dbReference type="NCBI Taxonomy" id="2025994"/>
    <lineage>
        <taxon>Eukaryota</taxon>
        <taxon>Fungi</taxon>
        <taxon>Dikarya</taxon>
        <taxon>Ascomycota</taxon>
        <taxon>Pezizomycotina</taxon>
        <taxon>Sordariomycetes</taxon>
        <taxon>Sordariomycetidae</taxon>
        <taxon>Diaporthales</taxon>
        <taxon>Schizoparmaceae</taxon>
        <taxon>Coniella</taxon>
    </lineage>
</organism>
<reference evidence="2 3" key="1">
    <citation type="journal article" date="2018" name="Mycol. Prog.">
        <title>Coniella lustricola, a new species from submerged detritus.</title>
        <authorList>
            <person name="Raudabaugh D.B."/>
            <person name="Iturriaga T."/>
            <person name="Carver A."/>
            <person name="Mondo S."/>
            <person name="Pangilinan J."/>
            <person name="Lipzen A."/>
            <person name="He G."/>
            <person name="Amirebrahimi M."/>
            <person name="Grigoriev I.V."/>
            <person name="Miller A.N."/>
        </authorList>
    </citation>
    <scope>NUCLEOTIDE SEQUENCE [LARGE SCALE GENOMIC DNA]</scope>
    <source>
        <strain evidence="2 3">B22-T-1</strain>
    </source>
</reference>
<evidence type="ECO:0000256" key="1">
    <source>
        <dbReference type="SAM" id="MobiDB-lite"/>
    </source>
</evidence>
<feature type="region of interest" description="Disordered" evidence="1">
    <location>
        <begin position="103"/>
        <end position="126"/>
    </location>
</feature>
<evidence type="ECO:0000313" key="3">
    <source>
        <dbReference type="Proteomes" id="UP000241462"/>
    </source>
</evidence>
<keyword evidence="3" id="KW-1185">Reference proteome</keyword>
<dbReference type="Proteomes" id="UP000241462">
    <property type="component" value="Unassembled WGS sequence"/>
</dbReference>
<accession>A0A2T2ZS75</accession>
<sequence length="157" mass="17790">MMQSSSRITFHIPSARRVCVCVGKPTFPVFLDYGSTAKFVVVVVGEFFLFSPLPWSLSFGIRLSVRSICSNIQVLHSSRSPASTIVSQGSRPRPMPMLISTTLHDNRRSTKRRKGNRERKKKKRIKEGNFDEIDTMKMKQGHYLILRENGKPGMGGF</sequence>
<name>A0A2T2ZS75_9PEZI</name>
<protein>
    <submittedName>
        <fullName evidence="2">Uncharacterized protein</fullName>
    </submittedName>
</protein>
<dbReference type="AlphaFoldDB" id="A0A2T2ZS75"/>
<dbReference type="InParanoid" id="A0A2T2ZS75"/>
<feature type="compositionally biased region" description="Basic residues" evidence="1">
    <location>
        <begin position="109"/>
        <end position="125"/>
    </location>
</feature>